<sequence>MATESLFPPKCCLEEIPQRIILDNLDHTRREEFKLKAQEYAIAEPHRVYCPEPTCAKWIPPTKLKLKKGGKPAERCCPYCRATICTLCRGLAHTNLDDCPKDHGLEATLEEAENHGWRRCYNCHSMVELTAGCRHITCKCGSEFCYTCGTRWRTCDCTEDDQRRRQNEIETRRLQRDYQAEREAAEIAEAIAQIERMEREEAMERQRREEEQRFQEEAEARENEVKRMMYIADRLRGLRTALSNVNEFQQSQLNKRHEMAARNLQSRTMAGTSEVEQQRAKLLEGLRTNQRQRMDQLMAAQTAEVDNMTARHEEEEDDTFLTVTRHLKGKSNRESREKSILAKLEAAQENEMQDLQKSHQLARLNQEQTNALELAALEAGLARDSTSTHEAELDTVFKLAQMVIIDRSWLTAAVEKRWTMLDEYRVRLIDTGVDIEELPAVEVVPNSVELPGDSKFGDANDVEVVLMPSSASVSVSTTTSYEPETELGTPASSNLAIPSSTPLTPEAAVQAHSKHKHKRGFSRLASQSPYNLLG</sequence>
<dbReference type="PROSITE" id="PS51873">
    <property type="entry name" value="TRIAD"/>
    <property type="match status" value="1"/>
</dbReference>
<dbReference type="SMART" id="SM00647">
    <property type="entry name" value="IBR"/>
    <property type="match status" value="2"/>
</dbReference>
<evidence type="ECO:0000259" key="11">
    <source>
        <dbReference type="PROSITE" id="PS51873"/>
    </source>
</evidence>
<keyword evidence="5" id="KW-0677">Repeat</keyword>
<evidence type="ECO:0000256" key="7">
    <source>
        <dbReference type="ARBA" id="ARBA00022786"/>
    </source>
</evidence>
<dbReference type="Pfam" id="PF01485">
    <property type="entry name" value="IBR"/>
    <property type="match status" value="2"/>
</dbReference>
<evidence type="ECO:0000256" key="3">
    <source>
        <dbReference type="ARBA" id="ARBA00022679"/>
    </source>
</evidence>
<keyword evidence="7" id="KW-0833">Ubl conjugation pathway</keyword>
<feature type="coiled-coil region" evidence="9">
    <location>
        <begin position="180"/>
        <end position="220"/>
    </location>
</feature>
<feature type="compositionally biased region" description="Polar residues" evidence="10">
    <location>
        <begin position="490"/>
        <end position="503"/>
    </location>
</feature>
<comment type="caution">
    <text evidence="12">The sequence shown here is derived from an EMBL/GenBank/DDBJ whole genome shotgun (WGS) entry which is preliminary data.</text>
</comment>
<organism evidence="12 13">
    <name type="scientific">Emergomyces africanus</name>
    <dbReference type="NCBI Taxonomy" id="1955775"/>
    <lineage>
        <taxon>Eukaryota</taxon>
        <taxon>Fungi</taxon>
        <taxon>Dikarya</taxon>
        <taxon>Ascomycota</taxon>
        <taxon>Pezizomycotina</taxon>
        <taxon>Eurotiomycetes</taxon>
        <taxon>Eurotiomycetidae</taxon>
        <taxon>Onygenales</taxon>
        <taxon>Ajellomycetaceae</taxon>
        <taxon>Emergomyces</taxon>
    </lineage>
</organism>
<keyword evidence="9" id="KW-0175">Coiled coil</keyword>
<keyword evidence="13" id="KW-1185">Reference proteome</keyword>
<dbReference type="AlphaFoldDB" id="A0A1B7P998"/>
<dbReference type="STRING" id="1658172.A0A1B7P998"/>
<dbReference type="InterPro" id="IPR044066">
    <property type="entry name" value="TRIAD_supradom"/>
</dbReference>
<keyword evidence="3" id="KW-0808">Transferase</keyword>
<evidence type="ECO:0000256" key="9">
    <source>
        <dbReference type="SAM" id="Coils"/>
    </source>
</evidence>
<feature type="compositionally biased region" description="Basic residues" evidence="10">
    <location>
        <begin position="512"/>
        <end position="521"/>
    </location>
</feature>
<feature type="region of interest" description="Disordered" evidence="10">
    <location>
        <begin position="475"/>
        <end position="534"/>
    </location>
</feature>
<evidence type="ECO:0000256" key="6">
    <source>
        <dbReference type="ARBA" id="ARBA00022771"/>
    </source>
</evidence>
<dbReference type="SUPFAM" id="SSF57850">
    <property type="entry name" value="RING/U-box"/>
    <property type="match status" value="1"/>
</dbReference>
<gene>
    <name evidence="12" type="ORF">ACJ72_00019</name>
</gene>
<protein>
    <recommendedName>
        <fullName evidence="2">RBR-type E3 ubiquitin transferase</fullName>
        <ecNumber evidence="2">2.3.2.31</ecNumber>
    </recommendedName>
</protein>
<dbReference type="CDD" id="cd22584">
    <property type="entry name" value="Rcat_RBR_unk"/>
    <property type="match status" value="1"/>
</dbReference>
<dbReference type="GO" id="GO:0061630">
    <property type="term" value="F:ubiquitin protein ligase activity"/>
    <property type="evidence" value="ECO:0007669"/>
    <property type="project" value="UniProtKB-EC"/>
</dbReference>
<reference evidence="12 13" key="1">
    <citation type="submission" date="2015-07" db="EMBL/GenBank/DDBJ databases">
        <title>Emmonsia species relationships and genome sequence.</title>
        <authorList>
            <person name="Cuomo C.A."/>
            <person name="Schwartz I.S."/>
            <person name="Kenyon C."/>
            <person name="de Hoog G.S."/>
            <person name="Govender N.P."/>
            <person name="Botha A."/>
            <person name="Moreno L."/>
            <person name="de Vries M."/>
            <person name="Munoz J.F."/>
            <person name="Stielow J.B."/>
        </authorList>
    </citation>
    <scope>NUCLEOTIDE SEQUENCE [LARGE SCALE GENOMIC DNA]</scope>
    <source>
        <strain evidence="12 13">CBS 136260</strain>
    </source>
</reference>
<dbReference type="GO" id="GO:0008270">
    <property type="term" value="F:zinc ion binding"/>
    <property type="evidence" value="ECO:0007669"/>
    <property type="project" value="UniProtKB-KW"/>
</dbReference>
<evidence type="ECO:0000313" key="13">
    <source>
        <dbReference type="Proteomes" id="UP000091918"/>
    </source>
</evidence>
<keyword evidence="8" id="KW-0862">Zinc</keyword>
<evidence type="ECO:0000313" key="12">
    <source>
        <dbReference type="EMBL" id="OAX85605.1"/>
    </source>
</evidence>
<evidence type="ECO:0000256" key="2">
    <source>
        <dbReference type="ARBA" id="ARBA00012251"/>
    </source>
</evidence>
<dbReference type="GO" id="GO:0016567">
    <property type="term" value="P:protein ubiquitination"/>
    <property type="evidence" value="ECO:0007669"/>
    <property type="project" value="InterPro"/>
</dbReference>
<evidence type="ECO:0000256" key="8">
    <source>
        <dbReference type="ARBA" id="ARBA00022833"/>
    </source>
</evidence>
<comment type="catalytic activity">
    <reaction evidence="1">
        <text>[E2 ubiquitin-conjugating enzyme]-S-ubiquitinyl-L-cysteine + [acceptor protein]-L-lysine = [E2 ubiquitin-conjugating enzyme]-L-cysteine + [acceptor protein]-N(6)-ubiquitinyl-L-lysine.</text>
        <dbReference type="EC" id="2.3.2.31"/>
    </reaction>
</comment>
<keyword evidence="6" id="KW-0863">Zinc-finger</keyword>
<evidence type="ECO:0000256" key="1">
    <source>
        <dbReference type="ARBA" id="ARBA00001798"/>
    </source>
</evidence>
<keyword evidence="4" id="KW-0479">Metal-binding</keyword>
<dbReference type="InterPro" id="IPR031127">
    <property type="entry name" value="E3_UB_ligase_RBR"/>
</dbReference>
<dbReference type="InterPro" id="IPR002867">
    <property type="entry name" value="IBR_dom"/>
</dbReference>
<evidence type="ECO:0000256" key="5">
    <source>
        <dbReference type="ARBA" id="ARBA00022737"/>
    </source>
</evidence>
<dbReference type="EC" id="2.3.2.31" evidence="2"/>
<accession>A0A1B7P998</accession>
<dbReference type="Gene3D" id="1.20.120.1750">
    <property type="match status" value="1"/>
</dbReference>
<name>A0A1B7P998_9EURO</name>
<dbReference type="Proteomes" id="UP000091918">
    <property type="component" value="Unassembled WGS sequence"/>
</dbReference>
<evidence type="ECO:0000256" key="4">
    <source>
        <dbReference type="ARBA" id="ARBA00022723"/>
    </source>
</evidence>
<evidence type="ECO:0000256" key="10">
    <source>
        <dbReference type="SAM" id="MobiDB-lite"/>
    </source>
</evidence>
<dbReference type="OrthoDB" id="9977870at2759"/>
<proteinExistence type="predicted"/>
<dbReference type="PANTHER" id="PTHR11685">
    <property type="entry name" value="RBR FAMILY RING FINGER AND IBR DOMAIN-CONTAINING"/>
    <property type="match status" value="1"/>
</dbReference>
<feature type="domain" description="RING-type" evidence="11">
    <location>
        <begin position="1"/>
        <end position="161"/>
    </location>
</feature>
<dbReference type="EMBL" id="LGUA01000001">
    <property type="protein sequence ID" value="OAX85605.1"/>
    <property type="molecule type" value="Genomic_DNA"/>
</dbReference>
<feature type="compositionally biased region" description="Polar residues" evidence="10">
    <location>
        <begin position="524"/>
        <end position="534"/>
    </location>
</feature>